<accession>A0A377I2S1</accession>
<evidence type="ECO:0000313" key="1">
    <source>
        <dbReference type="EMBL" id="STO64742.1"/>
    </source>
</evidence>
<dbReference type="Pfam" id="PF10076">
    <property type="entry name" value="Phage_Mu_Gp48"/>
    <property type="match status" value="1"/>
</dbReference>
<dbReference type="AlphaFoldDB" id="A0A377I2S1"/>
<name>A0A377I2S1_HAEPH</name>
<gene>
    <name evidence="1" type="ORF">NCTC10794_01818</name>
</gene>
<reference evidence="1 2" key="1">
    <citation type="submission" date="2018-06" db="EMBL/GenBank/DDBJ databases">
        <authorList>
            <consortium name="Pathogen Informatics"/>
            <person name="Doyle S."/>
        </authorList>
    </citation>
    <scope>NUCLEOTIDE SEQUENCE [LARGE SCALE GENOMIC DNA]</scope>
    <source>
        <strain evidence="1 2">NCTC10794</strain>
    </source>
</reference>
<proteinExistence type="predicted"/>
<protein>
    <submittedName>
        <fullName evidence="1">Uncharacterized protein conserved in bacteria (DUF2313)</fullName>
    </submittedName>
</protein>
<dbReference type="InterPro" id="IPR018755">
    <property type="entry name" value="Phage_Mu_Gp48"/>
</dbReference>
<dbReference type="Proteomes" id="UP000254867">
    <property type="component" value="Unassembled WGS sequence"/>
</dbReference>
<evidence type="ECO:0000313" key="2">
    <source>
        <dbReference type="Proteomes" id="UP000254867"/>
    </source>
</evidence>
<sequence length="145" mass="16473">MEPETARVMLSDWERICGITPDLTKPYVARVNRVIVQLNAVGGLSIPYFKRLAESIGYQIQIKEFSPQQNDLPNAGDVPFQNSARDTLGYMWKVTVTNANDNVQRFRAGISTAGERLTDFGDPIIETFFRDLKPDHTYCYFAYQG</sequence>
<dbReference type="EMBL" id="UGHH01000002">
    <property type="protein sequence ID" value="STO64742.1"/>
    <property type="molecule type" value="Genomic_DNA"/>
</dbReference>
<organism evidence="1 2">
    <name type="scientific">Haemophilus parahaemolyticus</name>
    <dbReference type="NCBI Taxonomy" id="735"/>
    <lineage>
        <taxon>Bacteria</taxon>
        <taxon>Pseudomonadati</taxon>
        <taxon>Pseudomonadota</taxon>
        <taxon>Gammaproteobacteria</taxon>
        <taxon>Pasteurellales</taxon>
        <taxon>Pasteurellaceae</taxon>
        <taxon>Haemophilus</taxon>
    </lineage>
</organism>